<feature type="region of interest" description="Disordered" evidence="1">
    <location>
        <begin position="66"/>
        <end position="92"/>
    </location>
</feature>
<protein>
    <submittedName>
        <fullName evidence="2">Uncharacterized protein</fullName>
    </submittedName>
</protein>
<dbReference type="EMBL" id="NSDM01000019">
    <property type="protein sequence ID" value="MDQ2588481.1"/>
    <property type="molecule type" value="Genomic_DNA"/>
</dbReference>
<reference evidence="2 3" key="1">
    <citation type="submission" date="2017-06" db="EMBL/GenBank/DDBJ databases">
        <title>Cultured bacterium strain Saccharothrix yanglingensis Hhs.015.</title>
        <authorList>
            <person name="Xia Y."/>
        </authorList>
    </citation>
    <scope>NUCLEOTIDE SEQUENCE [LARGE SCALE GENOMIC DNA]</scope>
    <source>
        <strain evidence="2 3">Hhs.015</strain>
    </source>
</reference>
<proteinExistence type="predicted"/>
<name>A0ABU0X8M2_9PSEU</name>
<evidence type="ECO:0000313" key="3">
    <source>
        <dbReference type="Proteomes" id="UP001225605"/>
    </source>
</evidence>
<dbReference type="Proteomes" id="UP001225605">
    <property type="component" value="Unassembled WGS sequence"/>
</dbReference>
<evidence type="ECO:0000256" key="1">
    <source>
        <dbReference type="SAM" id="MobiDB-lite"/>
    </source>
</evidence>
<organism evidence="2 3">
    <name type="scientific">Saccharothrix yanglingensis</name>
    <dbReference type="NCBI Taxonomy" id="659496"/>
    <lineage>
        <taxon>Bacteria</taxon>
        <taxon>Bacillati</taxon>
        <taxon>Actinomycetota</taxon>
        <taxon>Actinomycetes</taxon>
        <taxon>Pseudonocardiales</taxon>
        <taxon>Pseudonocardiaceae</taxon>
        <taxon>Saccharothrix</taxon>
    </lineage>
</organism>
<accession>A0ABU0X8M2</accession>
<keyword evidence="3" id="KW-1185">Reference proteome</keyword>
<gene>
    <name evidence="2" type="ORF">CKY47_31915</name>
</gene>
<sequence>MVVVAVGVPLDQPVGHGLAPAGRAVHGQLLAHDAGQGQRALGFAHVGGVHRHDPPAQLALVGGHLAGARPHPAGQDERQRRAPGARPQLGAV</sequence>
<comment type="caution">
    <text evidence="2">The sequence shown here is derived from an EMBL/GenBank/DDBJ whole genome shotgun (WGS) entry which is preliminary data.</text>
</comment>
<evidence type="ECO:0000313" key="2">
    <source>
        <dbReference type="EMBL" id="MDQ2588481.1"/>
    </source>
</evidence>